<accession>A0ABD2XL14</accession>
<evidence type="ECO:0000313" key="3">
    <source>
        <dbReference type="Proteomes" id="UP001627154"/>
    </source>
</evidence>
<keyword evidence="3" id="KW-1185">Reference proteome</keyword>
<proteinExistence type="predicted"/>
<sequence length="180" mass="20153">MVKKIYALQGPADQLRRPDRRLHRRQSLRRAGGAAHHRSAARQGLRQVRPVAGAASVRGRAATPVAAASKRRLRAQIQRPTARHESLLRVAQARDELRDGEAESDRFPVHGRWRRERKIGAVAAGQRDCLAVGLVLSQLDPEQNGASGRATDQKEVRAFEREVRQDPHVFRHTADAVLRI</sequence>
<dbReference type="AlphaFoldDB" id="A0ABD2XL14"/>
<evidence type="ECO:0000313" key="2">
    <source>
        <dbReference type="EMBL" id="KAL3405629.1"/>
    </source>
</evidence>
<dbReference type="Proteomes" id="UP001627154">
    <property type="component" value="Unassembled WGS sequence"/>
</dbReference>
<protein>
    <submittedName>
        <fullName evidence="2">Uncharacterized protein</fullName>
    </submittedName>
</protein>
<reference evidence="2 3" key="1">
    <citation type="journal article" date="2024" name="bioRxiv">
        <title>A reference genome for Trichogramma kaykai: A tiny desert-dwelling parasitoid wasp with competing sex-ratio distorters.</title>
        <authorList>
            <person name="Culotta J."/>
            <person name="Lindsey A.R."/>
        </authorList>
    </citation>
    <scope>NUCLEOTIDE SEQUENCE [LARGE SCALE GENOMIC DNA]</scope>
    <source>
        <strain evidence="2 3">KSX58</strain>
    </source>
</reference>
<dbReference type="EMBL" id="JBJJXI010000020">
    <property type="protein sequence ID" value="KAL3405629.1"/>
    <property type="molecule type" value="Genomic_DNA"/>
</dbReference>
<name>A0ABD2XL14_9HYME</name>
<feature type="region of interest" description="Disordered" evidence="1">
    <location>
        <begin position="18"/>
        <end position="45"/>
    </location>
</feature>
<gene>
    <name evidence="2" type="ORF">TKK_002000</name>
</gene>
<comment type="caution">
    <text evidence="2">The sequence shown here is derived from an EMBL/GenBank/DDBJ whole genome shotgun (WGS) entry which is preliminary data.</text>
</comment>
<organism evidence="2 3">
    <name type="scientific">Trichogramma kaykai</name>
    <dbReference type="NCBI Taxonomy" id="54128"/>
    <lineage>
        <taxon>Eukaryota</taxon>
        <taxon>Metazoa</taxon>
        <taxon>Ecdysozoa</taxon>
        <taxon>Arthropoda</taxon>
        <taxon>Hexapoda</taxon>
        <taxon>Insecta</taxon>
        <taxon>Pterygota</taxon>
        <taxon>Neoptera</taxon>
        <taxon>Endopterygota</taxon>
        <taxon>Hymenoptera</taxon>
        <taxon>Apocrita</taxon>
        <taxon>Proctotrupomorpha</taxon>
        <taxon>Chalcidoidea</taxon>
        <taxon>Trichogrammatidae</taxon>
        <taxon>Trichogramma</taxon>
    </lineage>
</organism>
<evidence type="ECO:0000256" key="1">
    <source>
        <dbReference type="SAM" id="MobiDB-lite"/>
    </source>
</evidence>
<feature type="compositionally biased region" description="Basic residues" evidence="1">
    <location>
        <begin position="18"/>
        <end position="28"/>
    </location>
</feature>